<proteinExistence type="predicted"/>
<evidence type="ECO:0000313" key="2">
    <source>
        <dbReference type="EMBL" id="SNT61980.1"/>
    </source>
</evidence>
<dbReference type="AlphaFoldDB" id="A0A239P4L8"/>
<evidence type="ECO:0000256" key="1">
    <source>
        <dbReference type="SAM" id="MobiDB-lite"/>
    </source>
</evidence>
<dbReference type="Pfam" id="PF11655">
    <property type="entry name" value="DUF2589"/>
    <property type="match status" value="1"/>
</dbReference>
<dbReference type="OrthoDB" id="1043330at2"/>
<protein>
    <recommendedName>
        <fullName evidence="4">DUF2589 domain-containing protein</fullName>
    </recommendedName>
</protein>
<feature type="region of interest" description="Disordered" evidence="1">
    <location>
        <begin position="184"/>
        <end position="215"/>
    </location>
</feature>
<dbReference type="RefSeq" id="WP_089330995.1">
    <property type="nucleotide sequence ID" value="NZ_FZOR01000067.1"/>
</dbReference>
<evidence type="ECO:0000313" key="3">
    <source>
        <dbReference type="Proteomes" id="UP000198318"/>
    </source>
</evidence>
<sequence>MPADLGRELALPFEQIIGGPLQGVIKGSVLSSSATAEFIEKVGLVEKNGKRVPVMVDFTIDRWTQAEPGKEAIPEHLNIQVPLLTLVPVPFLRLAQTTLDFEVKIQSTTVEKEDKALSAEASVSASFWGVSASFKGSYESKSTREDTTNRSATLSVHVEAVQEEMPKGMERMLSLLESAIYDTASPMTADDHKKLEQERAAREAERKAKSRQPST</sequence>
<gene>
    <name evidence="2" type="ORF">SAMN05443665_106720</name>
</gene>
<name>A0A239P4L8_9ACTN</name>
<organism evidence="2 3">
    <name type="scientific">Actinomadura meyerae</name>
    <dbReference type="NCBI Taxonomy" id="240840"/>
    <lineage>
        <taxon>Bacteria</taxon>
        <taxon>Bacillati</taxon>
        <taxon>Actinomycetota</taxon>
        <taxon>Actinomycetes</taxon>
        <taxon>Streptosporangiales</taxon>
        <taxon>Thermomonosporaceae</taxon>
        <taxon>Actinomadura</taxon>
    </lineage>
</organism>
<reference evidence="2 3" key="1">
    <citation type="submission" date="2017-06" db="EMBL/GenBank/DDBJ databases">
        <authorList>
            <person name="Kim H.J."/>
            <person name="Triplett B.A."/>
        </authorList>
    </citation>
    <scope>NUCLEOTIDE SEQUENCE [LARGE SCALE GENOMIC DNA]</scope>
    <source>
        <strain evidence="2 3">DSM 44715</strain>
    </source>
</reference>
<dbReference type="InterPro" id="IPR024510">
    <property type="entry name" value="DUF2589"/>
</dbReference>
<accession>A0A239P4L8</accession>
<feature type="compositionally biased region" description="Basic and acidic residues" evidence="1">
    <location>
        <begin position="189"/>
        <end position="207"/>
    </location>
</feature>
<dbReference type="EMBL" id="FZOR01000067">
    <property type="protein sequence ID" value="SNT61980.1"/>
    <property type="molecule type" value="Genomic_DNA"/>
</dbReference>
<dbReference type="Proteomes" id="UP000198318">
    <property type="component" value="Unassembled WGS sequence"/>
</dbReference>
<evidence type="ECO:0008006" key="4">
    <source>
        <dbReference type="Google" id="ProtNLM"/>
    </source>
</evidence>
<keyword evidence="3" id="KW-1185">Reference proteome</keyword>